<dbReference type="PROSITE" id="PS50868">
    <property type="entry name" value="POST_SET"/>
    <property type="match status" value="1"/>
</dbReference>
<evidence type="ECO:0000313" key="4">
    <source>
        <dbReference type="Proteomes" id="UP000183994"/>
    </source>
</evidence>
<dbReference type="AlphaFoldDB" id="A0A1M7AB41"/>
<name>A0A1M7AB41_9BACT</name>
<dbReference type="InterPro" id="IPR053201">
    <property type="entry name" value="Flavunoidine_N-MTase"/>
</dbReference>
<sequence>MIYPYELETGKGYPGEKDFTVNHCEIQGDGIYTKRPFKKGEMVARMTGIAVPYILQHTLQITPNLHLYDPHFSGLLLHSCDPLVCLDMNKLEIWALQDIAEGEALTMDYASTEDILFKQFPCACGSVNCRKWITGRKEPINEMGRKYLADLERKCG</sequence>
<accession>A0A1M7AB41</accession>
<evidence type="ECO:0000259" key="2">
    <source>
        <dbReference type="PROSITE" id="PS50868"/>
    </source>
</evidence>
<reference evidence="4" key="1">
    <citation type="submission" date="2016-11" db="EMBL/GenBank/DDBJ databases">
        <authorList>
            <person name="Varghese N."/>
            <person name="Submissions S."/>
        </authorList>
    </citation>
    <scope>NUCLEOTIDE SEQUENCE [LARGE SCALE GENOMIC DNA]</scope>
    <source>
        <strain evidence="4">DSM 16219</strain>
    </source>
</reference>
<keyword evidence="4" id="KW-1185">Reference proteome</keyword>
<dbReference type="STRING" id="1121393.SAMN02745216_05133"/>
<dbReference type="OrthoDB" id="9804945at2"/>
<keyword evidence="1" id="KW-0808">Transferase</keyword>
<dbReference type="SUPFAM" id="SSF82199">
    <property type="entry name" value="SET domain"/>
    <property type="match status" value="1"/>
</dbReference>
<dbReference type="Gene3D" id="2.170.270.10">
    <property type="entry name" value="SET domain"/>
    <property type="match status" value="1"/>
</dbReference>
<dbReference type="EMBL" id="FQZU01000066">
    <property type="protein sequence ID" value="SHL39961.1"/>
    <property type="molecule type" value="Genomic_DNA"/>
</dbReference>
<protein>
    <recommendedName>
        <fullName evidence="2">Post-SET domain-containing protein</fullName>
    </recommendedName>
</protein>
<evidence type="ECO:0000313" key="3">
    <source>
        <dbReference type="EMBL" id="SHL39961.1"/>
    </source>
</evidence>
<feature type="domain" description="Post-SET" evidence="2">
    <location>
        <begin position="118"/>
        <end position="134"/>
    </location>
</feature>
<evidence type="ECO:0000256" key="1">
    <source>
        <dbReference type="ARBA" id="ARBA00022679"/>
    </source>
</evidence>
<organism evidence="3 4">
    <name type="scientific">Desulfatibacillum alkenivorans DSM 16219</name>
    <dbReference type="NCBI Taxonomy" id="1121393"/>
    <lineage>
        <taxon>Bacteria</taxon>
        <taxon>Pseudomonadati</taxon>
        <taxon>Thermodesulfobacteriota</taxon>
        <taxon>Desulfobacteria</taxon>
        <taxon>Desulfobacterales</taxon>
        <taxon>Desulfatibacillaceae</taxon>
        <taxon>Desulfatibacillum</taxon>
    </lineage>
</organism>
<dbReference type="SMART" id="SM00508">
    <property type="entry name" value="PostSET"/>
    <property type="match status" value="1"/>
</dbReference>
<dbReference type="RefSeq" id="WP_073479096.1">
    <property type="nucleotide sequence ID" value="NZ_FQZU01000066.1"/>
</dbReference>
<dbReference type="GO" id="GO:0016740">
    <property type="term" value="F:transferase activity"/>
    <property type="evidence" value="ECO:0007669"/>
    <property type="project" value="UniProtKB-KW"/>
</dbReference>
<gene>
    <name evidence="3" type="ORF">SAMN02745216_05133</name>
</gene>
<dbReference type="InterPro" id="IPR003616">
    <property type="entry name" value="Post-SET_dom"/>
</dbReference>
<dbReference type="InterPro" id="IPR046341">
    <property type="entry name" value="SET_dom_sf"/>
</dbReference>
<dbReference type="PANTHER" id="PTHR12350:SF19">
    <property type="entry name" value="SET DOMAIN-CONTAINING PROTEIN"/>
    <property type="match status" value="1"/>
</dbReference>
<dbReference type="Proteomes" id="UP000183994">
    <property type="component" value="Unassembled WGS sequence"/>
</dbReference>
<dbReference type="PANTHER" id="PTHR12350">
    <property type="entry name" value="HISTONE-LYSINE N-METHYLTRANSFERASE-RELATED"/>
    <property type="match status" value="1"/>
</dbReference>
<proteinExistence type="predicted"/>